<gene>
    <name evidence="2" type="ORF">PaBG_00057</name>
</gene>
<evidence type="ECO:0000313" key="2">
    <source>
        <dbReference type="EMBL" id="AGS81941.1"/>
    </source>
</evidence>
<evidence type="ECO:0000259" key="1">
    <source>
        <dbReference type="Pfam" id="PF01966"/>
    </source>
</evidence>
<dbReference type="Proteomes" id="UP000015545">
    <property type="component" value="Segment"/>
</dbReference>
<dbReference type="KEGG" id="vg:16574743"/>
<reference evidence="2 3" key="1">
    <citation type="journal article" date="2014" name="Genome Announc.">
        <title>Complete Genome Sequence of the Novel Giant Pseudomonas Phage PaBG.</title>
        <authorList>
            <person name="Sykilinda N.N."/>
            <person name="Bondar A.A."/>
            <person name="Gorshkova A.S."/>
            <person name="Kurochkina L.P."/>
            <person name="Kulikov E.E."/>
            <person name="Shneider M.M."/>
            <person name="Kadykov V.A."/>
            <person name="Solovjeva N.V."/>
            <person name="Kabilov M.R."/>
            <person name="Mesyanzhinov V.V."/>
            <person name="Vlassov V.V."/>
            <person name="Drukker V.V."/>
            <person name="Miroshnikov K.A."/>
        </authorList>
    </citation>
    <scope>NUCLEOTIDE SEQUENCE [LARGE SCALE GENOMIC DNA]</scope>
</reference>
<dbReference type="Pfam" id="PF01966">
    <property type="entry name" value="HD"/>
    <property type="match status" value="1"/>
</dbReference>
<accession>S5WK87</accession>
<protein>
    <submittedName>
        <fullName evidence="2">Putative metal-dependent phosphohydrolase</fullName>
    </submittedName>
</protein>
<dbReference type="InterPro" id="IPR006674">
    <property type="entry name" value="HD_domain"/>
</dbReference>
<dbReference type="SUPFAM" id="SSF109604">
    <property type="entry name" value="HD-domain/PDEase-like"/>
    <property type="match status" value="1"/>
</dbReference>
<dbReference type="OrthoDB" id="38444at10239"/>
<dbReference type="EMBL" id="KF147891">
    <property type="protein sequence ID" value="AGS81941.1"/>
    <property type="molecule type" value="Genomic_DNA"/>
</dbReference>
<dbReference type="GO" id="GO:0016787">
    <property type="term" value="F:hydrolase activity"/>
    <property type="evidence" value="ECO:0007669"/>
    <property type="project" value="UniProtKB-KW"/>
</dbReference>
<evidence type="ECO:0000313" key="3">
    <source>
        <dbReference type="Proteomes" id="UP000015545"/>
    </source>
</evidence>
<feature type="domain" description="HD" evidence="1">
    <location>
        <begin position="56"/>
        <end position="165"/>
    </location>
</feature>
<sequence>MNLTAVQTTMAHPLRSTQVAKKVQFTRLLEQLRITWIWQWVLENNPGGRNPYHSNTHMQYVALSAAQLYMMENIPRGGYEETGLAEIVVAALLHDYGHTAGEADDEKNIEIAIETGIGEMYESLENQFGKGFTDRVIQHIRCTQYPFVYTPQNMEQACLRDADAMQSFEPDGVSIIMEGLRTEMQVSMGKQISRREMAEGQLKFLDGIEFFTDTAKQLHEALLPSLKEAFLAYAETVEPKPVGDNFDVV</sequence>
<organism evidence="2 3">
    <name type="scientific">Pseudomonas phage PaBG</name>
    <dbReference type="NCBI Taxonomy" id="1335230"/>
    <lineage>
        <taxon>Viruses</taxon>
        <taxon>Duplodnaviria</taxon>
        <taxon>Heunggongvirae</taxon>
        <taxon>Uroviricota</taxon>
        <taxon>Caudoviricetes</taxon>
        <taxon>Baikalvirus</taxon>
        <taxon>Baikalvirus PaBG</taxon>
    </lineage>
</organism>
<keyword evidence="3" id="KW-1185">Reference proteome</keyword>
<dbReference type="GeneID" id="16574743"/>
<dbReference type="Gene3D" id="1.10.3210.10">
    <property type="entry name" value="Hypothetical protein af1432"/>
    <property type="match status" value="1"/>
</dbReference>
<name>S5WK87_9CAUD</name>
<keyword evidence="2" id="KW-0378">Hydrolase</keyword>
<dbReference type="RefSeq" id="YP_008433388.1">
    <property type="nucleotide sequence ID" value="NC_022096.1"/>
</dbReference>
<proteinExistence type="predicted"/>